<evidence type="ECO:0000313" key="1">
    <source>
        <dbReference type="EMBL" id="MFD0929759.1"/>
    </source>
</evidence>
<keyword evidence="2" id="KW-1185">Reference proteome</keyword>
<dbReference type="RefSeq" id="WP_379075585.1">
    <property type="nucleotide sequence ID" value="NZ_JBHTJW010000002.1"/>
</dbReference>
<gene>
    <name evidence="1" type="ORF">ACFQ1T_08210</name>
</gene>
<sequence length="83" mass="8850">MKAFLNGYRMSMEHKLGERFAIAVQAGEIAASVEIGLLAKLVMTVHQGMTIKAVHGESGGACVDSQHHGPVIDARLHADPNND</sequence>
<dbReference type="Gene3D" id="1.10.357.10">
    <property type="entry name" value="Tetracycline Repressor, domain 2"/>
    <property type="match status" value="1"/>
</dbReference>
<dbReference type="SUPFAM" id="SSF48498">
    <property type="entry name" value="Tetracyclin repressor-like, C-terminal domain"/>
    <property type="match status" value="1"/>
</dbReference>
<organism evidence="1 2">
    <name type="scientific">Methylophilus glucosoxydans</name>
    <dbReference type="NCBI Taxonomy" id="752553"/>
    <lineage>
        <taxon>Bacteria</taxon>
        <taxon>Pseudomonadati</taxon>
        <taxon>Pseudomonadota</taxon>
        <taxon>Betaproteobacteria</taxon>
        <taxon>Nitrosomonadales</taxon>
        <taxon>Methylophilaceae</taxon>
        <taxon>Methylophilus</taxon>
    </lineage>
</organism>
<protein>
    <submittedName>
        <fullName evidence="1">Uncharacterized protein</fullName>
    </submittedName>
</protein>
<dbReference type="Proteomes" id="UP001597106">
    <property type="component" value="Unassembled WGS sequence"/>
</dbReference>
<comment type="caution">
    <text evidence="1">The sequence shown here is derived from an EMBL/GenBank/DDBJ whole genome shotgun (WGS) entry which is preliminary data.</text>
</comment>
<evidence type="ECO:0000313" key="2">
    <source>
        <dbReference type="Proteomes" id="UP001597106"/>
    </source>
</evidence>
<proteinExistence type="predicted"/>
<dbReference type="EMBL" id="JBHTJW010000002">
    <property type="protein sequence ID" value="MFD0929759.1"/>
    <property type="molecule type" value="Genomic_DNA"/>
</dbReference>
<dbReference type="InterPro" id="IPR036271">
    <property type="entry name" value="Tet_transcr_reg_TetR-rel_C_sf"/>
</dbReference>
<name>A0ABW3GM83_9PROT</name>
<accession>A0ABW3GM83</accession>
<reference evidence="2" key="1">
    <citation type="journal article" date="2019" name="Int. J. Syst. Evol. Microbiol.">
        <title>The Global Catalogue of Microorganisms (GCM) 10K type strain sequencing project: providing services to taxonomists for standard genome sequencing and annotation.</title>
        <authorList>
            <consortium name="The Broad Institute Genomics Platform"/>
            <consortium name="The Broad Institute Genome Sequencing Center for Infectious Disease"/>
            <person name="Wu L."/>
            <person name="Ma J."/>
        </authorList>
    </citation>
    <scope>NUCLEOTIDE SEQUENCE [LARGE SCALE GENOMIC DNA]</scope>
    <source>
        <strain evidence="2">CCUG 59685</strain>
    </source>
</reference>